<reference evidence="2" key="2">
    <citation type="journal article" date="2018" name="Plant J.">
        <title>The Sorghum bicolor reference genome: improved assembly, gene annotations, a transcriptome atlas, and signatures of genome organization.</title>
        <authorList>
            <person name="McCormick R.F."/>
            <person name="Truong S.K."/>
            <person name="Sreedasyam A."/>
            <person name="Jenkins J."/>
            <person name="Shu S."/>
            <person name="Sims D."/>
            <person name="Kennedy M."/>
            <person name="Amirebrahimi M."/>
            <person name="Weers B.D."/>
            <person name="McKinley B."/>
            <person name="Mattison A."/>
            <person name="Morishige D.T."/>
            <person name="Grimwood J."/>
            <person name="Schmutz J."/>
            <person name="Mullet J.E."/>
        </authorList>
    </citation>
    <scope>NUCLEOTIDE SEQUENCE [LARGE SCALE GENOMIC DNA]</scope>
    <source>
        <strain evidence="2">cv. BTx623</strain>
    </source>
</reference>
<accession>A0A1B6PJA5</accession>
<organism evidence="1 2">
    <name type="scientific">Sorghum bicolor</name>
    <name type="common">Sorghum</name>
    <name type="synonym">Sorghum vulgare</name>
    <dbReference type="NCBI Taxonomy" id="4558"/>
    <lineage>
        <taxon>Eukaryota</taxon>
        <taxon>Viridiplantae</taxon>
        <taxon>Streptophyta</taxon>
        <taxon>Embryophyta</taxon>
        <taxon>Tracheophyta</taxon>
        <taxon>Spermatophyta</taxon>
        <taxon>Magnoliopsida</taxon>
        <taxon>Liliopsida</taxon>
        <taxon>Poales</taxon>
        <taxon>Poaceae</taxon>
        <taxon>PACMAD clade</taxon>
        <taxon>Panicoideae</taxon>
        <taxon>Andropogonodae</taxon>
        <taxon>Andropogoneae</taxon>
        <taxon>Sorghinae</taxon>
        <taxon>Sorghum</taxon>
    </lineage>
</organism>
<sequence length="75" mass="8602">MHMLDICYLGSLMPRIWRMSVNKWHVQIFTCALRSGIEVDRNCHILSPQHMGMNFVLAPIICTLDSLVTCPLRSS</sequence>
<evidence type="ECO:0000313" key="2">
    <source>
        <dbReference type="Proteomes" id="UP000000768"/>
    </source>
</evidence>
<dbReference type="Gramene" id="KXG25743">
    <property type="protein sequence ID" value="KXG25743"/>
    <property type="gene ID" value="SORBI_3006G000300"/>
</dbReference>
<name>A0A1B6PJA5_SORBI</name>
<dbReference type="InParanoid" id="A0A1B6PJA5"/>
<dbReference type="AlphaFoldDB" id="A0A1B6PJA5"/>
<reference evidence="1 2" key="1">
    <citation type="journal article" date="2009" name="Nature">
        <title>The Sorghum bicolor genome and the diversification of grasses.</title>
        <authorList>
            <person name="Paterson A.H."/>
            <person name="Bowers J.E."/>
            <person name="Bruggmann R."/>
            <person name="Dubchak I."/>
            <person name="Grimwood J."/>
            <person name="Gundlach H."/>
            <person name="Haberer G."/>
            <person name="Hellsten U."/>
            <person name="Mitros T."/>
            <person name="Poliakov A."/>
            <person name="Schmutz J."/>
            <person name="Spannagl M."/>
            <person name="Tang H."/>
            <person name="Wang X."/>
            <person name="Wicker T."/>
            <person name="Bharti A.K."/>
            <person name="Chapman J."/>
            <person name="Feltus F.A."/>
            <person name="Gowik U."/>
            <person name="Grigoriev I.V."/>
            <person name="Lyons E."/>
            <person name="Maher C.A."/>
            <person name="Martis M."/>
            <person name="Narechania A."/>
            <person name="Otillar R.P."/>
            <person name="Penning B.W."/>
            <person name="Salamov A.A."/>
            <person name="Wang Y."/>
            <person name="Zhang L."/>
            <person name="Carpita N.C."/>
            <person name="Freeling M."/>
            <person name="Gingle A.R."/>
            <person name="Hash C.T."/>
            <person name="Keller B."/>
            <person name="Klein P."/>
            <person name="Kresovich S."/>
            <person name="McCann M.C."/>
            <person name="Ming R."/>
            <person name="Peterson D.G."/>
            <person name="Mehboob-ur-Rahman"/>
            <person name="Ware D."/>
            <person name="Westhoff P."/>
            <person name="Mayer K.F."/>
            <person name="Messing J."/>
            <person name="Rokhsar D.S."/>
        </authorList>
    </citation>
    <scope>NUCLEOTIDE SEQUENCE [LARGE SCALE GENOMIC DNA]</scope>
    <source>
        <strain evidence="2">cv. BTx623</strain>
    </source>
</reference>
<keyword evidence="2" id="KW-1185">Reference proteome</keyword>
<dbReference type="Proteomes" id="UP000000768">
    <property type="component" value="Chromosome 6"/>
</dbReference>
<dbReference type="EMBL" id="CM000765">
    <property type="protein sequence ID" value="KXG25743.1"/>
    <property type="molecule type" value="Genomic_DNA"/>
</dbReference>
<proteinExistence type="predicted"/>
<gene>
    <name evidence="1" type="ORF">SORBI_3006G000300</name>
</gene>
<evidence type="ECO:0000313" key="1">
    <source>
        <dbReference type="EMBL" id="KXG25743.1"/>
    </source>
</evidence>
<protein>
    <submittedName>
        <fullName evidence="1">Uncharacterized protein</fullName>
    </submittedName>
</protein>